<name>A0A392PAB1_9FABA</name>
<dbReference type="Proteomes" id="UP000265520">
    <property type="component" value="Unassembled WGS sequence"/>
</dbReference>
<proteinExistence type="predicted"/>
<reference evidence="1 2" key="1">
    <citation type="journal article" date="2018" name="Front. Plant Sci.">
        <title>Red Clover (Trifolium pratense) and Zigzag Clover (T. medium) - A Picture of Genomic Similarities and Differences.</title>
        <authorList>
            <person name="Dluhosova J."/>
            <person name="Istvanek J."/>
            <person name="Nedelnik J."/>
            <person name="Repkova J."/>
        </authorList>
    </citation>
    <scope>NUCLEOTIDE SEQUENCE [LARGE SCALE GENOMIC DNA]</scope>
    <source>
        <strain evidence="2">cv. 10/8</strain>
        <tissue evidence="1">Leaf</tissue>
    </source>
</reference>
<feature type="non-terminal residue" evidence="1">
    <location>
        <position position="56"/>
    </location>
</feature>
<accession>A0A392PAB1</accession>
<comment type="caution">
    <text evidence="1">The sequence shown here is derived from an EMBL/GenBank/DDBJ whole genome shotgun (WGS) entry which is preliminary data.</text>
</comment>
<dbReference type="AlphaFoldDB" id="A0A392PAB1"/>
<keyword evidence="2" id="KW-1185">Reference proteome</keyword>
<evidence type="ECO:0000313" key="2">
    <source>
        <dbReference type="Proteomes" id="UP000265520"/>
    </source>
</evidence>
<evidence type="ECO:0000313" key="1">
    <source>
        <dbReference type="EMBL" id="MCI08672.1"/>
    </source>
</evidence>
<sequence>MGNELCKRNSVIRVLSGERKLMHSALNMAEPEANFRSHEETDNAKLLNCSYSGAKA</sequence>
<protein>
    <submittedName>
        <fullName evidence="1">Uncharacterized protein</fullName>
    </submittedName>
</protein>
<dbReference type="EMBL" id="LXQA010069863">
    <property type="protein sequence ID" value="MCI08672.1"/>
    <property type="molecule type" value="Genomic_DNA"/>
</dbReference>
<organism evidence="1 2">
    <name type="scientific">Trifolium medium</name>
    <dbReference type="NCBI Taxonomy" id="97028"/>
    <lineage>
        <taxon>Eukaryota</taxon>
        <taxon>Viridiplantae</taxon>
        <taxon>Streptophyta</taxon>
        <taxon>Embryophyta</taxon>
        <taxon>Tracheophyta</taxon>
        <taxon>Spermatophyta</taxon>
        <taxon>Magnoliopsida</taxon>
        <taxon>eudicotyledons</taxon>
        <taxon>Gunneridae</taxon>
        <taxon>Pentapetalae</taxon>
        <taxon>rosids</taxon>
        <taxon>fabids</taxon>
        <taxon>Fabales</taxon>
        <taxon>Fabaceae</taxon>
        <taxon>Papilionoideae</taxon>
        <taxon>50 kb inversion clade</taxon>
        <taxon>NPAAA clade</taxon>
        <taxon>Hologalegina</taxon>
        <taxon>IRL clade</taxon>
        <taxon>Trifolieae</taxon>
        <taxon>Trifolium</taxon>
    </lineage>
</organism>